<dbReference type="EC" id="2.7.8.7" evidence="1"/>
<keyword evidence="6" id="KW-1185">Reference proteome</keyword>
<dbReference type="PANTHER" id="PTHR12215:SF10">
    <property type="entry name" value="L-AMINOADIPATE-SEMIALDEHYDE DEHYDROGENASE-PHOSPHOPANTETHEINYL TRANSFERASE"/>
    <property type="match status" value="1"/>
</dbReference>
<comment type="caution">
    <text evidence="5">The sequence shown here is derived from an EMBL/GenBank/DDBJ whole genome shotgun (WGS) entry which is preliminary data.</text>
</comment>
<gene>
    <name evidence="5" type="ORF">CTAYLR_000401</name>
</gene>
<dbReference type="SUPFAM" id="SSF56214">
    <property type="entry name" value="4'-phosphopantetheinyl transferase"/>
    <property type="match status" value="2"/>
</dbReference>
<accession>A0AAD7XN52</accession>
<dbReference type="InterPro" id="IPR037143">
    <property type="entry name" value="4-PPantetheinyl_Trfase_dom_sf"/>
</dbReference>
<dbReference type="InterPro" id="IPR050559">
    <property type="entry name" value="P-Pant_transferase_sf"/>
</dbReference>
<reference evidence="5" key="1">
    <citation type="submission" date="2023-01" db="EMBL/GenBank/DDBJ databases">
        <title>Metagenome sequencing of chrysophaentin producing Chrysophaeum taylorii.</title>
        <authorList>
            <person name="Davison J."/>
            <person name="Bewley C."/>
        </authorList>
    </citation>
    <scope>NUCLEOTIDE SEQUENCE</scope>
    <source>
        <strain evidence="5">NIES-1699</strain>
    </source>
</reference>
<feature type="domain" description="4'-phosphopantetheinyl transferase N-terminal" evidence="4">
    <location>
        <begin position="95"/>
        <end position="197"/>
    </location>
</feature>
<name>A0AAD7XN52_9STRA</name>
<evidence type="ECO:0000313" key="6">
    <source>
        <dbReference type="Proteomes" id="UP001230188"/>
    </source>
</evidence>
<dbReference type="Pfam" id="PF22624">
    <property type="entry name" value="AASDHPPT_N"/>
    <property type="match status" value="1"/>
</dbReference>
<evidence type="ECO:0000256" key="1">
    <source>
        <dbReference type="ARBA" id="ARBA00013172"/>
    </source>
</evidence>
<dbReference type="Proteomes" id="UP001230188">
    <property type="component" value="Unassembled WGS sequence"/>
</dbReference>
<dbReference type="InterPro" id="IPR055066">
    <property type="entry name" value="AASDHPPT_N"/>
</dbReference>
<feature type="domain" description="4'-phosphopantetheinyl transferase" evidence="3">
    <location>
        <begin position="201"/>
        <end position="308"/>
    </location>
</feature>
<dbReference type="EMBL" id="JAQMWT010000317">
    <property type="protein sequence ID" value="KAJ8605189.1"/>
    <property type="molecule type" value="Genomic_DNA"/>
</dbReference>
<dbReference type="InterPro" id="IPR008278">
    <property type="entry name" value="4-PPantetheinyl_Trfase_dom"/>
</dbReference>
<evidence type="ECO:0000256" key="2">
    <source>
        <dbReference type="ARBA" id="ARBA00022679"/>
    </source>
</evidence>
<organism evidence="5 6">
    <name type="scientific">Chrysophaeum taylorii</name>
    <dbReference type="NCBI Taxonomy" id="2483200"/>
    <lineage>
        <taxon>Eukaryota</taxon>
        <taxon>Sar</taxon>
        <taxon>Stramenopiles</taxon>
        <taxon>Ochrophyta</taxon>
        <taxon>Pelagophyceae</taxon>
        <taxon>Pelagomonadales</taxon>
        <taxon>Pelagomonadaceae</taxon>
        <taxon>Chrysophaeum</taxon>
    </lineage>
</organism>
<dbReference type="GO" id="GO:0019878">
    <property type="term" value="P:lysine biosynthetic process via aminoadipic acid"/>
    <property type="evidence" value="ECO:0007669"/>
    <property type="project" value="TreeGrafter"/>
</dbReference>
<proteinExistence type="predicted"/>
<dbReference type="GO" id="GO:0000287">
    <property type="term" value="F:magnesium ion binding"/>
    <property type="evidence" value="ECO:0007669"/>
    <property type="project" value="InterPro"/>
</dbReference>
<dbReference type="PANTHER" id="PTHR12215">
    <property type="entry name" value="PHOSPHOPANTETHEINE TRANSFERASE"/>
    <property type="match status" value="1"/>
</dbReference>
<dbReference type="AlphaFoldDB" id="A0AAD7XN52"/>
<protein>
    <recommendedName>
        <fullName evidence="1">holo-[acyl-carrier-protein] synthase</fullName>
        <ecNumber evidence="1">2.7.8.7</ecNumber>
    </recommendedName>
</protein>
<dbReference type="GO" id="GO:0005829">
    <property type="term" value="C:cytosol"/>
    <property type="evidence" value="ECO:0007669"/>
    <property type="project" value="TreeGrafter"/>
</dbReference>
<keyword evidence="2" id="KW-0808">Transferase</keyword>
<evidence type="ECO:0000313" key="5">
    <source>
        <dbReference type="EMBL" id="KAJ8605189.1"/>
    </source>
</evidence>
<evidence type="ECO:0000259" key="3">
    <source>
        <dbReference type="Pfam" id="PF01648"/>
    </source>
</evidence>
<dbReference type="Pfam" id="PF01648">
    <property type="entry name" value="ACPS"/>
    <property type="match status" value="1"/>
</dbReference>
<dbReference type="GO" id="GO:0008897">
    <property type="term" value="F:holo-[acyl-carrier-protein] synthase activity"/>
    <property type="evidence" value="ECO:0007669"/>
    <property type="project" value="UniProtKB-EC"/>
</dbReference>
<sequence>MVVVVLQTWEVCAKKGCLVRTGSELSSKEVCVLARGEVCVSAEEKVADTGARRVRLVRPVAGWASTKCLREAAESECARTGRARWAVDIGAWGPRPGSPAWEFLIDLIREPCERAAIDKYVNDEDKIRALVSRLLARRCCAVALRLDHADVEIARTKGRKPFVTEGAKARSPTRARFPNFNFNISHEGRFVVLASEPRCVCGVDVAAPDQFRRGPAAPRNLEDFFRTMRDVLSPREWAFVREGPRQAERFRYFWSCKEAFTKARGDGLAFGLGRAEFDIRQISDTPAKFEAMVAVDGADLAHWKFVGDELPFNHIVTVARGPPNDVVDAHGAFRRTLSEDNLTDIDLHAPHPRFEIIHLRDLVPPDKHLVFDSLL</sequence>
<evidence type="ECO:0000259" key="4">
    <source>
        <dbReference type="Pfam" id="PF22624"/>
    </source>
</evidence>
<dbReference type="Gene3D" id="3.90.470.20">
    <property type="entry name" value="4'-phosphopantetheinyl transferase domain"/>
    <property type="match status" value="2"/>
</dbReference>